<accession>A0A843X5H0</accession>
<gene>
    <name evidence="2" type="ORF">Taro_047475</name>
</gene>
<organism evidence="2 3">
    <name type="scientific">Colocasia esculenta</name>
    <name type="common">Wild taro</name>
    <name type="synonym">Arum esculentum</name>
    <dbReference type="NCBI Taxonomy" id="4460"/>
    <lineage>
        <taxon>Eukaryota</taxon>
        <taxon>Viridiplantae</taxon>
        <taxon>Streptophyta</taxon>
        <taxon>Embryophyta</taxon>
        <taxon>Tracheophyta</taxon>
        <taxon>Spermatophyta</taxon>
        <taxon>Magnoliopsida</taxon>
        <taxon>Liliopsida</taxon>
        <taxon>Araceae</taxon>
        <taxon>Aroideae</taxon>
        <taxon>Colocasieae</taxon>
        <taxon>Colocasia</taxon>
    </lineage>
</organism>
<evidence type="ECO:0000256" key="1">
    <source>
        <dbReference type="SAM" id="MobiDB-lite"/>
    </source>
</evidence>
<proteinExistence type="predicted"/>
<dbReference type="CDD" id="cd00084">
    <property type="entry name" value="HMG-box_SF"/>
    <property type="match status" value="1"/>
</dbReference>
<sequence length="136" mass="15961">MGKPQVVRKRVHALRRAPDGSAFQIWESYMKNCKGKEWIEIGRLVFETWANMAPKEKQPFVKQAEQIEDEADSSMVGKFDPDYEEPSDYDEHLQWGHHISFESFDSFDDRFVDLLVKKQGNVEHSTRNIDPADFHM</sequence>
<evidence type="ECO:0000313" key="2">
    <source>
        <dbReference type="EMBL" id="MQM14541.1"/>
    </source>
</evidence>
<dbReference type="InterPro" id="IPR036910">
    <property type="entry name" value="HMG_box_dom_sf"/>
</dbReference>
<dbReference type="OrthoDB" id="1919336at2759"/>
<dbReference type="SUPFAM" id="SSF47095">
    <property type="entry name" value="HMG-box"/>
    <property type="match status" value="1"/>
</dbReference>
<feature type="region of interest" description="Disordered" evidence="1">
    <location>
        <begin position="66"/>
        <end position="89"/>
    </location>
</feature>
<comment type="caution">
    <text evidence="2">The sequence shown here is derived from an EMBL/GenBank/DDBJ whole genome shotgun (WGS) entry which is preliminary data.</text>
</comment>
<dbReference type="AlphaFoldDB" id="A0A843X5H0"/>
<reference evidence="2" key="1">
    <citation type="submission" date="2017-07" db="EMBL/GenBank/DDBJ databases">
        <title>Taro Niue Genome Assembly and Annotation.</title>
        <authorList>
            <person name="Atibalentja N."/>
            <person name="Keating K."/>
            <person name="Fields C.J."/>
        </authorList>
    </citation>
    <scope>NUCLEOTIDE SEQUENCE</scope>
    <source>
        <strain evidence="2">Niue_2</strain>
        <tissue evidence="2">Leaf</tissue>
    </source>
</reference>
<evidence type="ECO:0000313" key="3">
    <source>
        <dbReference type="Proteomes" id="UP000652761"/>
    </source>
</evidence>
<dbReference type="EMBL" id="NMUH01006135">
    <property type="protein sequence ID" value="MQM14541.1"/>
    <property type="molecule type" value="Genomic_DNA"/>
</dbReference>
<name>A0A843X5H0_COLES</name>
<dbReference type="Proteomes" id="UP000652761">
    <property type="component" value="Unassembled WGS sequence"/>
</dbReference>
<keyword evidence="3" id="KW-1185">Reference proteome</keyword>
<protein>
    <submittedName>
        <fullName evidence="2">Uncharacterized protein</fullName>
    </submittedName>
</protein>